<evidence type="ECO:0000313" key="1">
    <source>
        <dbReference type="EMBL" id="OCH88995.1"/>
    </source>
</evidence>
<reference evidence="1 2" key="1">
    <citation type="submission" date="2016-07" db="EMBL/GenBank/DDBJ databases">
        <title>Draft genome of the white-rot fungus Obba rivulosa 3A-2.</title>
        <authorList>
            <consortium name="DOE Joint Genome Institute"/>
            <person name="Miettinen O."/>
            <person name="Riley R."/>
            <person name="Acob R."/>
            <person name="Barry K."/>
            <person name="Cullen D."/>
            <person name="De Vries R."/>
            <person name="Hainaut M."/>
            <person name="Hatakka A."/>
            <person name="Henrissat B."/>
            <person name="Hilden K."/>
            <person name="Kuo R."/>
            <person name="Labutti K."/>
            <person name="Lipzen A."/>
            <person name="Makela M.R."/>
            <person name="Sandor L."/>
            <person name="Spatafora J.W."/>
            <person name="Grigoriev I.V."/>
            <person name="Hibbett D.S."/>
        </authorList>
    </citation>
    <scope>NUCLEOTIDE SEQUENCE [LARGE SCALE GENOMIC DNA]</scope>
    <source>
        <strain evidence="1 2">3A-2</strain>
    </source>
</reference>
<keyword evidence="2" id="KW-1185">Reference proteome</keyword>
<dbReference type="EMBL" id="KV722438">
    <property type="protein sequence ID" value="OCH88995.1"/>
    <property type="molecule type" value="Genomic_DNA"/>
</dbReference>
<sequence length="250" mass="28011">MSVQFSGHTWKTEITFRAGIVTLVGKIKDEPRKSDTVYGILFSGYHIAIVRVTRDGPVTHTATMQFLPSFYTKTPSTSGITALARLGYLKDDEIPDKHVDPSAWEVHRRKVHPYFRSAGLLDRLPMEILQETAEHLILPEWRVQFARISPRTLAASSGCLRDVHIGKFLVTSVSMNDKPSCLVSAMFSSFAWLGDTGPSVPVEVQLDSCSSCGACPSEEEEAESREEQEPMVPRFWEEQAVYIPTWHVSP</sequence>
<name>A0A8E2B0N1_9APHY</name>
<proteinExistence type="predicted"/>
<dbReference type="Proteomes" id="UP000250043">
    <property type="component" value="Unassembled WGS sequence"/>
</dbReference>
<organism evidence="1 2">
    <name type="scientific">Obba rivulosa</name>
    <dbReference type="NCBI Taxonomy" id="1052685"/>
    <lineage>
        <taxon>Eukaryota</taxon>
        <taxon>Fungi</taxon>
        <taxon>Dikarya</taxon>
        <taxon>Basidiomycota</taxon>
        <taxon>Agaricomycotina</taxon>
        <taxon>Agaricomycetes</taxon>
        <taxon>Polyporales</taxon>
        <taxon>Gelatoporiaceae</taxon>
        <taxon>Obba</taxon>
    </lineage>
</organism>
<accession>A0A8E2B0N1</accession>
<dbReference type="OrthoDB" id="2782847at2759"/>
<gene>
    <name evidence="1" type="ORF">OBBRIDRAFT_836185</name>
</gene>
<protein>
    <submittedName>
        <fullName evidence="1">Uncharacterized protein</fullName>
    </submittedName>
</protein>
<evidence type="ECO:0000313" key="2">
    <source>
        <dbReference type="Proteomes" id="UP000250043"/>
    </source>
</evidence>
<dbReference type="AlphaFoldDB" id="A0A8E2B0N1"/>